<feature type="signal peptide" evidence="1">
    <location>
        <begin position="1"/>
        <end position="20"/>
    </location>
</feature>
<keyword evidence="3" id="KW-1185">Reference proteome</keyword>
<evidence type="ECO:0000313" key="2">
    <source>
        <dbReference type="EMBL" id="MDR6844252.1"/>
    </source>
</evidence>
<keyword evidence="1" id="KW-0732">Signal</keyword>
<evidence type="ECO:0000256" key="1">
    <source>
        <dbReference type="SAM" id="SignalP"/>
    </source>
</evidence>
<organism evidence="2 3">
    <name type="scientific">Flavobacterium granuli</name>
    <dbReference type="NCBI Taxonomy" id="280093"/>
    <lineage>
        <taxon>Bacteria</taxon>
        <taxon>Pseudomonadati</taxon>
        <taxon>Bacteroidota</taxon>
        <taxon>Flavobacteriia</taxon>
        <taxon>Flavobacteriales</taxon>
        <taxon>Flavobacteriaceae</taxon>
        <taxon>Flavobacterium</taxon>
    </lineage>
</organism>
<dbReference type="EMBL" id="JAVDTX010000002">
    <property type="protein sequence ID" value="MDR6844252.1"/>
    <property type="molecule type" value="Genomic_DNA"/>
</dbReference>
<sequence length="288" mass="33748">MKLKLTIVLLLFSVITYSQTKNKEVINLFDSIKSIDPYGELYSQIDRLEEEKNQIYQKGLILKQKNKVLKEFYLRQDIYRKVFDKLELGITPNQSEFAYDSYNVPGDEGNWLMVDWQLFEFTNSTDKYPTIVYYQPATDYEANGLLSSGGYPFKDFGLAFFEGDTILKKRYPYVHSMIKKGKIIFKPQSFIFPLITMAQAPKLKFPTHLFAHTNKSTVSKEKLAHDLLSWLTYIVEPAIRNSNLKGDIVADYLKMEDEKLVNPTIDDKIQSRIKFIEYLKKNYQSLWN</sequence>
<proteinExistence type="predicted"/>
<dbReference type="Proteomes" id="UP001261871">
    <property type="component" value="Unassembled WGS sequence"/>
</dbReference>
<feature type="chain" id="PRO_5045646029" evidence="1">
    <location>
        <begin position="21"/>
        <end position="288"/>
    </location>
</feature>
<accession>A0ABU1RZQ2</accession>
<reference evidence="2 3" key="1">
    <citation type="submission" date="2023-07" db="EMBL/GenBank/DDBJ databases">
        <title>Sorghum-associated microbial communities from plants grown in Nebraska, USA.</title>
        <authorList>
            <person name="Schachtman D."/>
        </authorList>
    </citation>
    <scope>NUCLEOTIDE SEQUENCE [LARGE SCALE GENOMIC DNA]</scope>
    <source>
        <strain evidence="2 3">BE124</strain>
    </source>
</reference>
<name>A0ABU1RZQ2_9FLAO</name>
<protein>
    <submittedName>
        <fullName evidence="2">Uncharacterized protein</fullName>
    </submittedName>
</protein>
<evidence type="ECO:0000313" key="3">
    <source>
        <dbReference type="Proteomes" id="UP001261871"/>
    </source>
</evidence>
<comment type="caution">
    <text evidence="2">The sequence shown here is derived from an EMBL/GenBank/DDBJ whole genome shotgun (WGS) entry which is preliminary data.</text>
</comment>
<dbReference type="RefSeq" id="WP_310004433.1">
    <property type="nucleotide sequence ID" value="NZ_JAVDTX010000002.1"/>
</dbReference>
<gene>
    <name evidence="2" type="ORF">J2W95_000943</name>
</gene>